<dbReference type="SUPFAM" id="SSF54211">
    <property type="entry name" value="Ribosomal protein S5 domain 2-like"/>
    <property type="match status" value="1"/>
</dbReference>
<dbReference type="PANTHER" id="PTHR10073">
    <property type="entry name" value="DNA MISMATCH REPAIR PROTEIN MLH, PMS, MUTL"/>
    <property type="match status" value="1"/>
</dbReference>
<dbReference type="InterPro" id="IPR037198">
    <property type="entry name" value="MutL_C_sf"/>
</dbReference>
<feature type="region of interest" description="Disordered" evidence="2">
    <location>
        <begin position="326"/>
        <end position="377"/>
    </location>
</feature>
<dbReference type="InterPro" id="IPR042120">
    <property type="entry name" value="MutL_C_dimsub"/>
</dbReference>
<feature type="compositionally biased region" description="Low complexity" evidence="2">
    <location>
        <begin position="334"/>
        <end position="349"/>
    </location>
</feature>
<reference evidence="4" key="2">
    <citation type="submission" date="2024-10" db="UniProtKB">
        <authorList>
            <consortium name="EnsemblProtists"/>
        </authorList>
    </citation>
    <scope>IDENTIFICATION</scope>
</reference>
<dbReference type="PANTHER" id="PTHR10073:SF52">
    <property type="entry name" value="MISMATCH REPAIR ENDONUCLEASE PMS2"/>
    <property type="match status" value="1"/>
</dbReference>
<dbReference type="HOGENOM" id="CLU_004131_4_1_1"/>
<comment type="similarity">
    <text evidence="1">Belongs to the DNA mismatch repair MutL/HexB family.</text>
</comment>
<reference evidence="5" key="1">
    <citation type="journal article" date="2013" name="Nature">
        <title>Pan genome of the phytoplankton Emiliania underpins its global distribution.</title>
        <authorList>
            <person name="Read B.A."/>
            <person name="Kegel J."/>
            <person name="Klute M.J."/>
            <person name="Kuo A."/>
            <person name="Lefebvre S.C."/>
            <person name="Maumus F."/>
            <person name="Mayer C."/>
            <person name="Miller J."/>
            <person name="Monier A."/>
            <person name="Salamov A."/>
            <person name="Young J."/>
            <person name="Aguilar M."/>
            <person name="Claverie J.M."/>
            <person name="Frickenhaus S."/>
            <person name="Gonzalez K."/>
            <person name="Herman E.K."/>
            <person name="Lin Y.C."/>
            <person name="Napier J."/>
            <person name="Ogata H."/>
            <person name="Sarno A.F."/>
            <person name="Shmutz J."/>
            <person name="Schroeder D."/>
            <person name="de Vargas C."/>
            <person name="Verret F."/>
            <person name="von Dassow P."/>
            <person name="Valentin K."/>
            <person name="Van de Peer Y."/>
            <person name="Wheeler G."/>
            <person name="Dacks J.B."/>
            <person name="Delwiche C.F."/>
            <person name="Dyhrman S.T."/>
            <person name="Glockner G."/>
            <person name="John U."/>
            <person name="Richards T."/>
            <person name="Worden A.Z."/>
            <person name="Zhang X."/>
            <person name="Grigoriev I.V."/>
            <person name="Allen A.E."/>
            <person name="Bidle K."/>
            <person name="Borodovsky M."/>
            <person name="Bowler C."/>
            <person name="Brownlee C."/>
            <person name="Cock J.M."/>
            <person name="Elias M."/>
            <person name="Gladyshev V.N."/>
            <person name="Groth M."/>
            <person name="Guda C."/>
            <person name="Hadaegh A."/>
            <person name="Iglesias-Rodriguez M.D."/>
            <person name="Jenkins J."/>
            <person name="Jones B.M."/>
            <person name="Lawson T."/>
            <person name="Leese F."/>
            <person name="Lindquist E."/>
            <person name="Lobanov A."/>
            <person name="Lomsadze A."/>
            <person name="Malik S.B."/>
            <person name="Marsh M.E."/>
            <person name="Mackinder L."/>
            <person name="Mock T."/>
            <person name="Mueller-Roeber B."/>
            <person name="Pagarete A."/>
            <person name="Parker M."/>
            <person name="Probert I."/>
            <person name="Quesneville H."/>
            <person name="Raines C."/>
            <person name="Rensing S.A."/>
            <person name="Riano-Pachon D.M."/>
            <person name="Richier S."/>
            <person name="Rokitta S."/>
            <person name="Shiraiwa Y."/>
            <person name="Soanes D.M."/>
            <person name="van der Giezen M."/>
            <person name="Wahlund T.M."/>
            <person name="Williams B."/>
            <person name="Wilson W."/>
            <person name="Wolfe G."/>
            <person name="Wurch L.L."/>
        </authorList>
    </citation>
    <scope>NUCLEOTIDE SEQUENCE</scope>
</reference>
<dbReference type="InterPro" id="IPR036890">
    <property type="entry name" value="HATPase_C_sf"/>
</dbReference>
<dbReference type="SUPFAM" id="SSF118116">
    <property type="entry name" value="DNA mismatch repair protein MutL"/>
    <property type="match status" value="1"/>
</dbReference>
<dbReference type="Pfam" id="PF08676">
    <property type="entry name" value="MutL_C"/>
    <property type="match status" value="1"/>
</dbReference>
<dbReference type="GO" id="GO:0016887">
    <property type="term" value="F:ATP hydrolysis activity"/>
    <property type="evidence" value="ECO:0007669"/>
    <property type="project" value="InterPro"/>
</dbReference>
<accession>A0A0D3L1L5</accession>
<evidence type="ECO:0000256" key="1">
    <source>
        <dbReference type="ARBA" id="ARBA00006082"/>
    </source>
</evidence>
<organism evidence="4 5">
    <name type="scientific">Emiliania huxleyi (strain CCMP1516)</name>
    <dbReference type="NCBI Taxonomy" id="280463"/>
    <lineage>
        <taxon>Eukaryota</taxon>
        <taxon>Haptista</taxon>
        <taxon>Haptophyta</taxon>
        <taxon>Prymnesiophyceae</taxon>
        <taxon>Isochrysidales</taxon>
        <taxon>Noelaerhabdaceae</taxon>
        <taxon>Emiliania</taxon>
    </lineage>
</organism>
<dbReference type="Proteomes" id="UP000013827">
    <property type="component" value="Unassembled WGS sequence"/>
</dbReference>
<dbReference type="Gene3D" id="3.30.565.10">
    <property type="entry name" value="Histidine kinase-like ATPase, C-terminal domain"/>
    <property type="match status" value="1"/>
</dbReference>
<dbReference type="InterPro" id="IPR014762">
    <property type="entry name" value="DNA_mismatch_repair_CS"/>
</dbReference>
<evidence type="ECO:0000259" key="3">
    <source>
        <dbReference type="SMART" id="SM00853"/>
    </source>
</evidence>
<dbReference type="Gene3D" id="3.30.1370.100">
    <property type="entry name" value="MutL, C-terminal domain, regulatory subdomain"/>
    <property type="match status" value="1"/>
</dbReference>
<dbReference type="EnsemblProtists" id="EOD41900">
    <property type="protein sequence ID" value="EOD41900"/>
    <property type="gene ID" value="EMIHUDRAFT_447507"/>
</dbReference>
<dbReference type="RefSeq" id="XP_005794329.1">
    <property type="nucleotide sequence ID" value="XM_005794272.1"/>
</dbReference>
<dbReference type="SUPFAM" id="SSF55874">
    <property type="entry name" value="ATPase domain of HSP90 chaperone/DNA topoisomerase II/histidine kinase"/>
    <property type="match status" value="1"/>
</dbReference>
<dbReference type="KEGG" id="ehx:EMIHUDRAFT_447507"/>
<evidence type="ECO:0000256" key="2">
    <source>
        <dbReference type="SAM" id="MobiDB-lite"/>
    </source>
</evidence>
<dbReference type="FunFam" id="3.30.1370.100:FF:000001">
    <property type="entry name" value="Mismatch repair endonuclease pms1, putative"/>
    <property type="match status" value="1"/>
</dbReference>
<dbReference type="STRING" id="2903.R1FS23"/>
<dbReference type="PaxDb" id="2903-EOD41900"/>
<evidence type="ECO:0000313" key="5">
    <source>
        <dbReference type="Proteomes" id="UP000013827"/>
    </source>
</evidence>
<protein>
    <recommendedName>
        <fullName evidence="3">MutL C-terminal dimerisation domain-containing protein</fullName>
    </recommendedName>
</protein>
<proteinExistence type="inferred from homology"/>
<dbReference type="OMA" id="VPTQRVK"/>
<dbReference type="InterPro" id="IPR042121">
    <property type="entry name" value="MutL_C_regsub"/>
</dbReference>
<feature type="domain" description="MutL C-terminal dimerisation" evidence="3">
    <location>
        <begin position="356"/>
        <end position="497"/>
    </location>
</feature>
<dbReference type="AlphaFoldDB" id="A0A0D3L1L5"/>
<dbReference type="InterPro" id="IPR038973">
    <property type="entry name" value="MutL/Mlh/Pms-like"/>
</dbReference>
<feature type="compositionally biased region" description="Basic and acidic residues" evidence="2">
    <location>
        <begin position="363"/>
        <end position="377"/>
    </location>
</feature>
<dbReference type="InterPro" id="IPR014790">
    <property type="entry name" value="MutL_C"/>
</dbReference>
<dbReference type="InterPro" id="IPR020568">
    <property type="entry name" value="Ribosomal_Su5_D2-typ_SF"/>
</dbReference>
<dbReference type="GO" id="GO:0005524">
    <property type="term" value="F:ATP binding"/>
    <property type="evidence" value="ECO:0007669"/>
    <property type="project" value="InterPro"/>
</dbReference>
<dbReference type="GO" id="GO:0140664">
    <property type="term" value="F:ATP-dependent DNA damage sensor activity"/>
    <property type="evidence" value="ECO:0007669"/>
    <property type="project" value="InterPro"/>
</dbReference>
<dbReference type="SMART" id="SM00853">
    <property type="entry name" value="MutL_C"/>
    <property type="match status" value="1"/>
</dbReference>
<keyword evidence="5" id="KW-1185">Reference proteome</keyword>
<dbReference type="GeneID" id="17287170"/>
<dbReference type="PROSITE" id="PS00058">
    <property type="entry name" value="DNA_MISMATCH_REPAIR_1"/>
    <property type="match status" value="1"/>
</dbReference>
<sequence>MGGNAALRICSDQVVVDLRSALKELVENALDAGATKLEVRLKEHGAEMLEVTDNGRGISCENLDGVARRHHTSKLREFDDLGRLRSFGFRGEALSSLAALSSLSVATRTEDDAVGTSLSFGRDGEISARSKVARDVGTTVCVARLFEPFAAPPDAYDVNVTPDKRTVFFVDEAALLGCIGEMVAKLFAAEQWGCGHCGGAGRLSPVAQGSVAKQLRELQEASAEEERSPLQTLQTACTIFSQQIAACASRYIKGWLSRHGGDEATVYEPEIEAPLAACGFDWQREAFETPPDAAASFSAQYALACCAAGGGGDAAGAGASLGPGGRLDSGPAGGASPSVPSSSVPSSSADFRTMEAASQQRVAESRRESQKSVDQHAADEKFRFENLQRSTKLHTQRLIRPLPLHLTAVDELTVIEHLHIFKDNGFEVQVVQDARPTERLRLLTLPFSKHTVFGVADVHELIALLTEAPGAHARLPKLRDMFASRACRGAVMIGTALEPQRMRTIVSNLAGLDQPWNCPHGRPTLRHLIDLSSLGGTAAARGLETMSKE</sequence>
<dbReference type="Pfam" id="PF13589">
    <property type="entry name" value="HATPase_c_3"/>
    <property type="match status" value="1"/>
</dbReference>
<evidence type="ECO:0000313" key="4">
    <source>
        <dbReference type="EnsemblProtists" id="EOD41900"/>
    </source>
</evidence>
<dbReference type="GO" id="GO:0006298">
    <property type="term" value="P:mismatch repair"/>
    <property type="evidence" value="ECO:0007669"/>
    <property type="project" value="InterPro"/>
</dbReference>
<dbReference type="eggNOG" id="KOG1978">
    <property type="taxonomic scope" value="Eukaryota"/>
</dbReference>
<dbReference type="Gene3D" id="3.30.1540.20">
    <property type="entry name" value="MutL, C-terminal domain, dimerisation subdomain"/>
    <property type="match status" value="1"/>
</dbReference>
<name>A0A0D3L1L5_EMIH1</name>
<dbReference type="GO" id="GO:0032389">
    <property type="term" value="C:MutLalpha complex"/>
    <property type="evidence" value="ECO:0007669"/>
    <property type="project" value="TreeGrafter"/>
</dbReference>